<evidence type="ECO:0000313" key="4">
    <source>
        <dbReference type="Proteomes" id="UP000095607"/>
    </source>
</evidence>
<dbReference type="SUPFAM" id="SSF54616">
    <property type="entry name" value="DNA-binding domain of Mlu1-box binding protein MBP1"/>
    <property type="match status" value="1"/>
</dbReference>
<dbReference type="InterPro" id="IPR036887">
    <property type="entry name" value="HTH_APSES_sf"/>
</dbReference>
<feature type="domain" description="KilA-N" evidence="1">
    <location>
        <begin position="1"/>
        <end position="114"/>
    </location>
</feature>
<dbReference type="InterPro" id="IPR018004">
    <property type="entry name" value="KilA/APSES_HTH"/>
</dbReference>
<dbReference type="Pfam" id="PF04383">
    <property type="entry name" value="KilA-N"/>
    <property type="match status" value="1"/>
</dbReference>
<protein>
    <recommendedName>
        <fullName evidence="1">KilA-N domain-containing protein</fullName>
    </recommendedName>
</protein>
<dbReference type="PROSITE" id="PS51301">
    <property type="entry name" value="KILA_N"/>
    <property type="match status" value="1"/>
</dbReference>
<dbReference type="InterPro" id="IPR018874">
    <property type="entry name" value="Phage_Mx8_p63_C"/>
</dbReference>
<organism evidence="2 4">
    <name type="scientific">Delftia tsuruhatensis</name>
    <dbReference type="NCBI Taxonomy" id="180282"/>
    <lineage>
        <taxon>Bacteria</taxon>
        <taxon>Pseudomonadati</taxon>
        <taxon>Pseudomonadota</taxon>
        <taxon>Betaproteobacteria</taxon>
        <taxon>Burkholderiales</taxon>
        <taxon>Comamonadaceae</taxon>
        <taxon>Delftia</taxon>
    </lineage>
</organism>
<dbReference type="InterPro" id="IPR017880">
    <property type="entry name" value="KilA_N"/>
</dbReference>
<sequence>MNSIIKQDFEGHLYSFNEAGWFNATEAAKRFSRKPSHWLELPGTAGYIAALAKALRFDAGFSGIKGDRERGELVRTSKVRGQAGTWLHPKLAVAFARWLSDDFGVWCDLQIDAIIRSGIRAEGNANLLPLLLRDSVGIWELRFKPEYYQALAKLTGTIYTGHAGGTCPLYGQITDRWVYGCLLPDEVHAELKARRSESQKMHQWLTEGGQTLLDQQINLVQSIANTSADRRDFEARMMLISGRRGQLGFVYPKAA</sequence>
<dbReference type="SMART" id="SM01252">
    <property type="entry name" value="KilA-N"/>
    <property type="match status" value="1"/>
</dbReference>
<gene>
    <name evidence="2" type="ORF">BI380_10085</name>
    <name evidence="3" type="ORF">BI380_14065</name>
</gene>
<evidence type="ECO:0000313" key="3">
    <source>
        <dbReference type="EMBL" id="AOV02380.1"/>
    </source>
</evidence>
<dbReference type="EMBL" id="CP017420">
    <property type="protein sequence ID" value="AOV02380.1"/>
    <property type="molecule type" value="Genomic_DNA"/>
</dbReference>
<dbReference type="Proteomes" id="UP000095607">
    <property type="component" value="Chromosome"/>
</dbReference>
<evidence type="ECO:0000259" key="1">
    <source>
        <dbReference type="PROSITE" id="PS51301"/>
    </source>
</evidence>
<evidence type="ECO:0000313" key="2">
    <source>
        <dbReference type="EMBL" id="AOV01676.1"/>
    </source>
</evidence>
<reference evidence="2 4" key="1">
    <citation type="submission" date="2016-09" db="EMBL/GenBank/DDBJ databases">
        <title>Complete genome sequence of Deltia acidovorans CM13 isolated from murine proximal colonic tissue.</title>
        <authorList>
            <person name="Saffarian A."/>
        </authorList>
    </citation>
    <scope>NUCLEOTIDE SEQUENCE [LARGE SCALE GENOMIC DNA]</scope>
    <source>
        <strain evidence="2 4">CM13</strain>
    </source>
</reference>
<proteinExistence type="predicted"/>
<dbReference type="Pfam" id="PF10546">
    <property type="entry name" value="P63C"/>
    <property type="match status" value="1"/>
</dbReference>
<dbReference type="EMBL" id="CP017420">
    <property type="protein sequence ID" value="AOV01676.1"/>
    <property type="molecule type" value="Genomic_DNA"/>
</dbReference>
<keyword evidence="4" id="KW-1185">Reference proteome</keyword>
<accession>A0ABM6E2R3</accession>
<name>A0ABM6E2R3_9BURK</name>